<keyword evidence="3" id="KW-1185">Reference proteome</keyword>
<dbReference type="RefSeq" id="WP_166396802.1">
    <property type="nucleotide sequence ID" value="NZ_CP045121.1"/>
</dbReference>
<proteinExistence type="predicted"/>
<dbReference type="EMBL" id="CP045121">
    <property type="protein sequence ID" value="QIN79143.1"/>
    <property type="molecule type" value="Genomic_DNA"/>
</dbReference>
<accession>A0A6G8PY63</accession>
<gene>
    <name evidence="2" type="ORF">GBA65_12100</name>
</gene>
<reference evidence="2 3" key="1">
    <citation type="submission" date="2019-10" db="EMBL/GenBank/DDBJ databases">
        <title>Rubrobacter sp nov SCSIO 52915 isolated from a deep-sea sediment in the South China Sea.</title>
        <authorList>
            <person name="Chen R.W."/>
        </authorList>
    </citation>
    <scope>NUCLEOTIDE SEQUENCE [LARGE SCALE GENOMIC DNA]</scope>
    <source>
        <strain evidence="2 3">SCSIO 52915</strain>
    </source>
</reference>
<evidence type="ECO:0000313" key="2">
    <source>
        <dbReference type="EMBL" id="QIN79143.1"/>
    </source>
</evidence>
<evidence type="ECO:0000313" key="3">
    <source>
        <dbReference type="Proteomes" id="UP000502706"/>
    </source>
</evidence>
<sequence>MISLLGYFLRGERYRNPPGPEKGVRFVAARRDADAALSALAPRVMLLAEREMAVLGRMRRLERRPSAGSRSGAEGLLREAVSGGFWERFVAATALVGEDPEAALPELRRLSTEAEAALCKLDEAERALRDPWSEEGLAGEKDFTRRDENDG</sequence>
<dbReference type="KEGG" id="rmar:GBA65_12100"/>
<protein>
    <submittedName>
        <fullName evidence="2">Uncharacterized protein</fullName>
    </submittedName>
</protein>
<evidence type="ECO:0000256" key="1">
    <source>
        <dbReference type="SAM" id="MobiDB-lite"/>
    </source>
</evidence>
<name>A0A6G8PY63_9ACTN</name>
<dbReference type="Proteomes" id="UP000502706">
    <property type="component" value="Chromosome"/>
</dbReference>
<dbReference type="AlphaFoldDB" id="A0A6G8PY63"/>
<organism evidence="2 3">
    <name type="scientific">Rubrobacter marinus</name>
    <dbReference type="NCBI Taxonomy" id="2653852"/>
    <lineage>
        <taxon>Bacteria</taxon>
        <taxon>Bacillati</taxon>
        <taxon>Actinomycetota</taxon>
        <taxon>Rubrobacteria</taxon>
        <taxon>Rubrobacterales</taxon>
        <taxon>Rubrobacteraceae</taxon>
        <taxon>Rubrobacter</taxon>
    </lineage>
</organism>
<feature type="region of interest" description="Disordered" evidence="1">
    <location>
        <begin position="130"/>
        <end position="151"/>
    </location>
</feature>